<protein>
    <submittedName>
        <fullName evidence="2">Uncharacterized protein</fullName>
    </submittedName>
</protein>
<dbReference type="EMBL" id="KF483846">
    <property type="protein sequence ID" value="AHC55053.1"/>
    <property type="molecule type" value="Genomic_DNA"/>
</dbReference>
<keyword evidence="1" id="KW-0175">Coiled coil</keyword>
<gene>
    <name evidence="2" type="ORF">TNS_ORF335</name>
</gene>
<feature type="coiled-coil region" evidence="1">
    <location>
        <begin position="95"/>
        <end position="125"/>
    </location>
</feature>
<evidence type="ECO:0000313" key="2">
    <source>
        <dbReference type="EMBL" id="AHC55053.1"/>
    </source>
</evidence>
<dbReference type="Proteomes" id="UP000232615">
    <property type="component" value="Segment"/>
</dbReference>
<proteinExistence type="predicted"/>
<organism evidence="2 3">
    <name type="scientific">Tunisvirus fontaine2</name>
    <dbReference type="NCBI Taxonomy" id="1421067"/>
    <lineage>
        <taxon>Viruses</taxon>
        <taxon>Varidnaviria</taxon>
        <taxon>Bamfordvirae</taxon>
        <taxon>Nucleocytoviricota</taxon>
        <taxon>Megaviricetes</taxon>
        <taxon>Pimascovirales</taxon>
        <taxon>Pimascovirales incertae sedis</taxon>
        <taxon>Marseilleviridae</taxon>
        <taxon>Losannavirus</taxon>
        <taxon>Losannavirus tunisense</taxon>
    </lineage>
</organism>
<sequence>MLHYVKSFLSDEFFIAPEELTVDENVGERNHGILKQFTISWGKFGEICSWEEYGRRPMLSYGIATEWHTLSTDNFGEALEYIKSICKKKSSGIFLRKYKLTLEKVEEQQKRIEKLREKNRELKYAPGGRGYTEAKENFESLAL</sequence>
<evidence type="ECO:0000256" key="1">
    <source>
        <dbReference type="SAM" id="Coils"/>
    </source>
</evidence>
<keyword evidence="3" id="KW-1185">Reference proteome</keyword>
<name>V9SDT0_9VIRU</name>
<reference evidence="2 3" key="1">
    <citation type="journal article" date="2014" name="Arch. Virol.">
        <title>Complete genome sequence of Tunisvirus, a new member of the proposed family Marseilleviridae.</title>
        <authorList>
            <person name="Aherfi S."/>
            <person name="Boughalmi M."/>
            <person name="Pagnier I."/>
            <person name="Fournous G."/>
            <person name="La Scola B."/>
            <person name="Raoult D."/>
            <person name="Colson P."/>
        </authorList>
    </citation>
    <scope>NUCLEOTIDE SEQUENCE [LARGE SCALE GENOMIC DNA]</scope>
    <source>
        <strain evidence="2 3">U484</strain>
    </source>
</reference>
<accession>V9SDT0</accession>
<evidence type="ECO:0000313" key="3">
    <source>
        <dbReference type="Proteomes" id="UP000232615"/>
    </source>
</evidence>